<keyword evidence="3" id="KW-1185">Reference proteome</keyword>
<gene>
    <name evidence="2" type="ORF">ACFFX0_09520</name>
</gene>
<sequence length="77" mass="8025">MAAFQGLAPPRHRPHRGRLGRPEVRLQPAGTGAPRGARPASGPAVAGGRPQGRAPLRAGHARMPEPHPRLAGPVRPC</sequence>
<evidence type="ECO:0000256" key="1">
    <source>
        <dbReference type="SAM" id="MobiDB-lite"/>
    </source>
</evidence>
<evidence type="ECO:0000313" key="3">
    <source>
        <dbReference type="Proteomes" id="UP001589575"/>
    </source>
</evidence>
<proteinExistence type="predicted"/>
<dbReference type="Proteomes" id="UP001589575">
    <property type="component" value="Unassembled WGS sequence"/>
</dbReference>
<protein>
    <submittedName>
        <fullName evidence="2">Uncharacterized protein</fullName>
    </submittedName>
</protein>
<organism evidence="2 3">
    <name type="scientific">Citricoccus parietis</name>
    <dbReference type="NCBI Taxonomy" id="592307"/>
    <lineage>
        <taxon>Bacteria</taxon>
        <taxon>Bacillati</taxon>
        <taxon>Actinomycetota</taxon>
        <taxon>Actinomycetes</taxon>
        <taxon>Micrococcales</taxon>
        <taxon>Micrococcaceae</taxon>
        <taxon>Citricoccus</taxon>
    </lineage>
</organism>
<feature type="compositionally biased region" description="Low complexity" evidence="1">
    <location>
        <begin position="28"/>
        <end position="48"/>
    </location>
</feature>
<feature type="region of interest" description="Disordered" evidence="1">
    <location>
        <begin position="1"/>
        <end position="77"/>
    </location>
</feature>
<comment type="caution">
    <text evidence="2">The sequence shown here is derived from an EMBL/GenBank/DDBJ whole genome shotgun (WGS) entry which is preliminary data.</text>
</comment>
<reference evidence="2 3" key="1">
    <citation type="submission" date="2024-09" db="EMBL/GenBank/DDBJ databases">
        <authorList>
            <person name="Sun Q."/>
            <person name="Mori K."/>
        </authorList>
    </citation>
    <scope>NUCLEOTIDE SEQUENCE [LARGE SCALE GENOMIC DNA]</scope>
    <source>
        <strain evidence="2 3">CCM 7609</strain>
    </source>
</reference>
<evidence type="ECO:0000313" key="2">
    <source>
        <dbReference type="EMBL" id="MFB9071423.1"/>
    </source>
</evidence>
<accession>A0ABV5FXK8</accession>
<feature type="compositionally biased region" description="Basic residues" evidence="1">
    <location>
        <begin position="10"/>
        <end position="19"/>
    </location>
</feature>
<name>A0ABV5FXK8_9MICC</name>
<dbReference type="EMBL" id="JBHMFI010000001">
    <property type="protein sequence ID" value="MFB9071423.1"/>
    <property type="molecule type" value="Genomic_DNA"/>
</dbReference>